<accession>A0A811JS42</accession>
<comment type="caution">
    <text evidence="1">The sequence shown here is derived from an EMBL/GenBank/DDBJ whole genome shotgun (WGS) entry which is preliminary data.</text>
</comment>
<name>A0A811JS42_9BILA</name>
<sequence>MTPDGSEVSFAFVPGKTDFAISLVDESGDFIFHLHFWMNKYIIQNDCDSPCNDHWDESKEIRYTEAIRYLNPMEMNTVRIVYTASDLCEVHINEYSFTVPIRLYPGNRFTKYIADGDAMWDHMCISLENLY</sequence>
<keyword evidence="2" id="KW-1185">Reference proteome</keyword>
<evidence type="ECO:0008006" key="3">
    <source>
        <dbReference type="Google" id="ProtNLM"/>
    </source>
</evidence>
<evidence type="ECO:0000313" key="1">
    <source>
        <dbReference type="EMBL" id="CAD5206086.1"/>
    </source>
</evidence>
<proteinExistence type="predicted"/>
<gene>
    <name evidence="1" type="ORF">BOKJ2_LOCUS770</name>
</gene>
<protein>
    <recommendedName>
        <fullName evidence="3">Galectin</fullName>
    </recommendedName>
</protein>
<dbReference type="Proteomes" id="UP000614601">
    <property type="component" value="Unassembled WGS sequence"/>
</dbReference>
<organism evidence="1 2">
    <name type="scientific">Bursaphelenchus okinawaensis</name>
    <dbReference type="NCBI Taxonomy" id="465554"/>
    <lineage>
        <taxon>Eukaryota</taxon>
        <taxon>Metazoa</taxon>
        <taxon>Ecdysozoa</taxon>
        <taxon>Nematoda</taxon>
        <taxon>Chromadorea</taxon>
        <taxon>Rhabditida</taxon>
        <taxon>Tylenchina</taxon>
        <taxon>Tylenchomorpha</taxon>
        <taxon>Aphelenchoidea</taxon>
        <taxon>Aphelenchoididae</taxon>
        <taxon>Bursaphelenchus</taxon>
    </lineage>
</organism>
<reference evidence="1" key="1">
    <citation type="submission" date="2020-09" db="EMBL/GenBank/DDBJ databases">
        <authorList>
            <person name="Kikuchi T."/>
        </authorList>
    </citation>
    <scope>NUCLEOTIDE SEQUENCE</scope>
    <source>
        <strain evidence="1">SH1</strain>
    </source>
</reference>
<dbReference type="AlphaFoldDB" id="A0A811JS42"/>
<dbReference type="EMBL" id="CAJFDH010000001">
    <property type="protein sequence ID" value="CAD5206086.1"/>
    <property type="molecule type" value="Genomic_DNA"/>
</dbReference>
<dbReference type="Proteomes" id="UP000783686">
    <property type="component" value="Unassembled WGS sequence"/>
</dbReference>
<dbReference type="EMBL" id="CAJFCW020000001">
    <property type="protein sequence ID" value="CAG9080447.1"/>
    <property type="molecule type" value="Genomic_DNA"/>
</dbReference>
<evidence type="ECO:0000313" key="2">
    <source>
        <dbReference type="Proteomes" id="UP000614601"/>
    </source>
</evidence>